<feature type="compositionally biased region" description="Basic and acidic residues" evidence="3">
    <location>
        <begin position="354"/>
        <end position="375"/>
    </location>
</feature>
<comment type="caution">
    <text evidence="4">The sequence shown here is derived from an EMBL/GenBank/DDBJ whole genome shotgun (WGS) entry which is preliminary data.</text>
</comment>
<evidence type="ECO:0000256" key="3">
    <source>
        <dbReference type="SAM" id="MobiDB-lite"/>
    </source>
</evidence>
<evidence type="ECO:0000313" key="5">
    <source>
        <dbReference type="Proteomes" id="UP001157418"/>
    </source>
</evidence>
<feature type="region of interest" description="Disordered" evidence="3">
    <location>
        <begin position="299"/>
        <end position="380"/>
    </location>
</feature>
<organism evidence="4 5">
    <name type="scientific">Lactuca virosa</name>
    <dbReference type="NCBI Taxonomy" id="75947"/>
    <lineage>
        <taxon>Eukaryota</taxon>
        <taxon>Viridiplantae</taxon>
        <taxon>Streptophyta</taxon>
        <taxon>Embryophyta</taxon>
        <taxon>Tracheophyta</taxon>
        <taxon>Spermatophyta</taxon>
        <taxon>Magnoliopsida</taxon>
        <taxon>eudicotyledons</taxon>
        <taxon>Gunneridae</taxon>
        <taxon>Pentapetalae</taxon>
        <taxon>asterids</taxon>
        <taxon>campanulids</taxon>
        <taxon>Asterales</taxon>
        <taxon>Asteraceae</taxon>
        <taxon>Cichorioideae</taxon>
        <taxon>Cichorieae</taxon>
        <taxon>Lactucinae</taxon>
        <taxon>Lactuca</taxon>
    </lineage>
</organism>
<accession>A0AAU9P9P7</accession>
<comment type="similarity">
    <text evidence="1">Belongs to the ABI family.</text>
</comment>
<dbReference type="Gene3D" id="6.10.140.1620">
    <property type="match status" value="1"/>
</dbReference>
<sequence>MFLTNHIVSKYPKLHCLKEGKNKIKRAIHGFCSQSKRQQLIGDTYQISKFLNPILIHQGISSMETLSSSTSMSFPREPANYDEIAMHETLLFSESLKDLTNLRKQLYSAAEYFELSYTNDDQKQMVVDTLKHYAIKAIVNTVDHLGAASNKVDNIFDDKVEEVSGSELRVSCIEQRVRTCHGYFDHEGVSQQSSLLKIPKYHKRYVLPVGEMIQDGNGTILKHEECTLVEEREHEHDQHEHMNEVVQAIINEKPGTLVRKEQSPSSSPSPSPSPQASQQPDSFSFEDMVTRKDFVYGESEKRAVSPPRFPLLHTESFSSRSRSNTPNSRSNSRSSTPNSTRPTTQTTFPQQWHQEPRKSVSKQRNGDRETWKEGDQIQSKSKRLLKALLSRRKSKKDEMLYTYLDEY</sequence>
<comment type="function">
    <text evidence="2">Involved in regulation of actin and microtubule organization. Part of a WAVE complex that activates the Arp2/3 complex.</text>
</comment>
<gene>
    <name evidence="4" type="ORF">LVIROSA_LOCUS32325</name>
</gene>
<dbReference type="EMBL" id="CAKMRJ010005523">
    <property type="protein sequence ID" value="CAH1446646.1"/>
    <property type="molecule type" value="Genomic_DNA"/>
</dbReference>
<evidence type="ECO:0000256" key="2">
    <source>
        <dbReference type="ARBA" id="ARBA00025223"/>
    </source>
</evidence>
<feature type="region of interest" description="Disordered" evidence="3">
    <location>
        <begin position="257"/>
        <end position="282"/>
    </location>
</feature>
<dbReference type="Proteomes" id="UP001157418">
    <property type="component" value="Unassembled WGS sequence"/>
</dbReference>
<dbReference type="InterPro" id="IPR028457">
    <property type="entry name" value="ABI"/>
</dbReference>
<protein>
    <recommendedName>
        <fullName evidence="6">Protein ABIL3</fullName>
    </recommendedName>
</protein>
<evidence type="ECO:0000256" key="1">
    <source>
        <dbReference type="ARBA" id="ARBA00010020"/>
    </source>
</evidence>
<dbReference type="PANTHER" id="PTHR10460">
    <property type="entry name" value="ABL INTERACTOR FAMILY MEMBER"/>
    <property type="match status" value="1"/>
</dbReference>
<proteinExistence type="inferred from homology"/>
<feature type="compositionally biased region" description="Low complexity" evidence="3">
    <location>
        <begin position="316"/>
        <end position="350"/>
    </location>
</feature>
<dbReference type="AlphaFoldDB" id="A0AAU9P9P7"/>
<evidence type="ECO:0000313" key="4">
    <source>
        <dbReference type="EMBL" id="CAH1446646.1"/>
    </source>
</evidence>
<evidence type="ECO:0008006" key="6">
    <source>
        <dbReference type="Google" id="ProtNLM"/>
    </source>
</evidence>
<name>A0AAU9P9P7_9ASTR</name>
<keyword evidence="5" id="KW-1185">Reference proteome</keyword>
<reference evidence="4 5" key="1">
    <citation type="submission" date="2022-01" db="EMBL/GenBank/DDBJ databases">
        <authorList>
            <person name="Xiong W."/>
            <person name="Schranz E."/>
        </authorList>
    </citation>
    <scope>NUCLEOTIDE SEQUENCE [LARGE SCALE GENOMIC DNA]</scope>
</reference>
<dbReference type="PANTHER" id="PTHR10460:SF10">
    <property type="entry name" value="PROTEIN ABIL3"/>
    <property type="match status" value="1"/>
</dbReference>